<sequence>MQQDQTTTAKLIKRFRSFRYSLVLQGIAVGFAAGMVAVLFRVSLEQADAFRQSIGIFLSAHPWAVSLWMLALLGIAALVTLLLRVEPFISGSGIPQVEGEMQGGLSQTWWRVLLAKFIGGILTIGAGLSLGREGPSIQMGAMAGKGVSRLSHRDKTEEKMLMTCGASAGLAAAFNAPFAGVLFSLEELHKNFSTDVLLSAMSASITADFISRYVFGLKPVFDFSAAQMMPLQNYWMVLILGILLGLVGTLYNFCVAKSQDLYSKIGSQFIRTAIPFLLAGACLLVYPLVLGGGHNLIELVSQDMAIQSLLLLFCLKFLFSMISFGSGVPGGIFLPLLVLGAISGSTFSEVLGLCGIENPLQNFVILGMAGLFAAIVRAPITGIILISEMTGNFSHLLTLSLVSLTAYAVADLLHAKPVYDMLLERLMKKQGATPPPSGEKLLIESPVCFGAPVCGKTIQEIPWPSGALVVSVKRHDQELVPHGDTILEAGDILVLLCNESESQPVHTALEKQCKSMSAPQ</sequence>
<dbReference type="Proteomes" id="UP001298681">
    <property type="component" value="Unassembled WGS sequence"/>
</dbReference>
<gene>
    <name evidence="10" type="ORF">L0P57_10805</name>
</gene>
<evidence type="ECO:0000313" key="10">
    <source>
        <dbReference type="EMBL" id="MCG4611416.1"/>
    </source>
</evidence>
<name>A0ABS9ML33_9FIRM</name>
<feature type="transmembrane region" description="Helical" evidence="8">
    <location>
        <begin position="273"/>
        <end position="297"/>
    </location>
</feature>
<evidence type="ECO:0000313" key="11">
    <source>
        <dbReference type="Proteomes" id="UP001298681"/>
    </source>
</evidence>
<accession>A0ABS9ML33</accession>
<evidence type="ECO:0000256" key="4">
    <source>
        <dbReference type="ARBA" id="ARBA00022989"/>
    </source>
</evidence>
<keyword evidence="2" id="KW-0813">Transport</keyword>
<evidence type="ECO:0000256" key="7">
    <source>
        <dbReference type="ARBA" id="ARBA00023214"/>
    </source>
</evidence>
<feature type="transmembrane region" description="Helical" evidence="8">
    <location>
        <begin position="363"/>
        <end position="387"/>
    </location>
</feature>
<dbReference type="PANTHER" id="PTHR45711">
    <property type="entry name" value="CHLORIDE CHANNEL PROTEIN"/>
    <property type="match status" value="1"/>
</dbReference>
<dbReference type="EMBL" id="JAKNHQ010000015">
    <property type="protein sequence ID" value="MCG4611416.1"/>
    <property type="molecule type" value="Genomic_DNA"/>
</dbReference>
<dbReference type="InterPro" id="IPR014743">
    <property type="entry name" value="Cl-channel_core"/>
</dbReference>
<dbReference type="RefSeq" id="WP_237967004.1">
    <property type="nucleotide sequence ID" value="NZ_JAKNHQ010000015.1"/>
</dbReference>
<feature type="transmembrane region" description="Helical" evidence="8">
    <location>
        <begin position="332"/>
        <end position="356"/>
    </location>
</feature>
<proteinExistence type="predicted"/>
<dbReference type="CDD" id="cd01031">
    <property type="entry name" value="EriC"/>
    <property type="match status" value="1"/>
</dbReference>
<evidence type="ECO:0000256" key="5">
    <source>
        <dbReference type="ARBA" id="ARBA00023065"/>
    </source>
</evidence>
<organism evidence="10 11">
    <name type="scientific">Anaeromassilibacillus senegalensis</name>
    <dbReference type="NCBI Taxonomy" id="1673717"/>
    <lineage>
        <taxon>Bacteria</taxon>
        <taxon>Bacillati</taxon>
        <taxon>Bacillota</taxon>
        <taxon>Clostridia</taxon>
        <taxon>Eubacteriales</taxon>
        <taxon>Acutalibacteraceae</taxon>
        <taxon>Anaeromassilibacillus</taxon>
    </lineage>
</organism>
<feature type="transmembrane region" description="Helical" evidence="8">
    <location>
        <begin position="60"/>
        <end position="83"/>
    </location>
</feature>
<evidence type="ECO:0000256" key="3">
    <source>
        <dbReference type="ARBA" id="ARBA00022692"/>
    </source>
</evidence>
<protein>
    <submittedName>
        <fullName evidence="10">ClC family H(+)/Cl(-) exchange transporter</fullName>
    </submittedName>
</protein>
<dbReference type="Pfam" id="PF00654">
    <property type="entry name" value="Voltage_CLC"/>
    <property type="match status" value="1"/>
</dbReference>
<evidence type="ECO:0000256" key="6">
    <source>
        <dbReference type="ARBA" id="ARBA00023136"/>
    </source>
</evidence>
<dbReference type="PRINTS" id="PR00762">
    <property type="entry name" value="CLCHANNEL"/>
</dbReference>
<dbReference type="PANTHER" id="PTHR45711:SF6">
    <property type="entry name" value="CHLORIDE CHANNEL PROTEIN"/>
    <property type="match status" value="1"/>
</dbReference>
<feature type="transmembrane region" description="Helical" evidence="8">
    <location>
        <begin position="309"/>
        <end position="326"/>
    </location>
</feature>
<dbReference type="Gene3D" id="1.10.3080.10">
    <property type="entry name" value="Clc chloride channel"/>
    <property type="match status" value="1"/>
</dbReference>
<keyword evidence="3 8" id="KW-0812">Transmembrane</keyword>
<dbReference type="InterPro" id="IPR006037">
    <property type="entry name" value="RCK_C"/>
</dbReference>
<evidence type="ECO:0000256" key="1">
    <source>
        <dbReference type="ARBA" id="ARBA00004141"/>
    </source>
</evidence>
<feature type="transmembrane region" description="Helical" evidence="8">
    <location>
        <begin position="235"/>
        <end position="253"/>
    </location>
</feature>
<dbReference type="PROSITE" id="PS51202">
    <property type="entry name" value="RCK_C"/>
    <property type="match status" value="1"/>
</dbReference>
<feature type="transmembrane region" description="Helical" evidence="8">
    <location>
        <begin position="393"/>
        <end position="413"/>
    </location>
</feature>
<keyword evidence="6 8" id="KW-0472">Membrane</keyword>
<dbReference type="InterPro" id="IPR001807">
    <property type="entry name" value="ClC"/>
</dbReference>
<keyword evidence="7" id="KW-0868">Chloride</keyword>
<evidence type="ECO:0000256" key="2">
    <source>
        <dbReference type="ARBA" id="ARBA00022448"/>
    </source>
</evidence>
<dbReference type="Gene3D" id="3.30.70.1450">
    <property type="entry name" value="Regulator of K+ conductance, C-terminal domain"/>
    <property type="match status" value="1"/>
</dbReference>
<feature type="transmembrane region" description="Helical" evidence="8">
    <location>
        <begin position="20"/>
        <end position="40"/>
    </location>
</feature>
<comment type="subcellular location">
    <subcellularLocation>
        <location evidence="1">Membrane</location>
        <topology evidence="1">Multi-pass membrane protein</topology>
    </subcellularLocation>
</comment>
<dbReference type="Pfam" id="PF02080">
    <property type="entry name" value="TrkA_C"/>
    <property type="match status" value="1"/>
</dbReference>
<dbReference type="InterPro" id="IPR036721">
    <property type="entry name" value="RCK_C_sf"/>
</dbReference>
<dbReference type="SUPFAM" id="SSF81340">
    <property type="entry name" value="Clc chloride channel"/>
    <property type="match status" value="1"/>
</dbReference>
<feature type="transmembrane region" description="Helical" evidence="8">
    <location>
        <begin position="160"/>
        <end position="184"/>
    </location>
</feature>
<feature type="domain" description="RCK C-terminal" evidence="9">
    <location>
        <begin position="430"/>
        <end position="511"/>
    </location>
</feature>
<keyword evidence="4 8" id="KW-1133">Transmembrane helix</keyword>
<comment type="caution">
    <text evidence="10">The sequence shown here is derived from an EMBL/GenBank/DDBJ whole genome shotgun (WGS) entry which is preliminary data.</text>
</comment>
<keyword evidence="5" id="KW-0406">Ion transport</keyword>
<dbReference type="SUPFAM" id="SSF116726">
    <property type="entry name" value="TrkA C-terminal domain-like"/>
    <property type="match status" value="1"/>
</dbReference>
<evidence type="ECO:0000259" key="9">
    <source>
        <dbReference type="PROSITE" id="PS51202"/>
    </source>
</evidence>
<evidence type="ECO:0000256" key="8">
    <source>
        <dbReference type="SAM" id="Phobius"/>
    </source>
</evidence>
<keyword evidence="11" id="KW-1185">Reference proteome</keyword>
<reference evidence="10 11" key="1">
    <citation type="submission" date="2022-01" db="EMBL/GenBank/DDBJ databases">
        <title>Collection of gut derived symbiotic bacterial strains cultured from healthy donors.</title>
        <authorList>
            <person name="Lin H."/>
            <person name="Kohout C."/>
            <person name="Waligurski E."/>
            <person name="Pamer E.G."/>
        </authorList>
    </citation>
    <scope>NUCLEOTIDE SEQUENCE [LARGE SCALE GENOMIC DNA]</scope>
    <source>
        <strain evidence="10 11">DFI.7.58</strain>
    </source>
</reference>